<protein>
    <submittedName>
        <fullName evidence="3">Uncharacterized protein</fullName>
    </submittedName>
</protein>
<feature type="compositionally biased region" description="Polar residues" evidence="1">
    <location>
        <begin position="146"/>
        <end position="156"/>
    </location>
</feature>
<evidence type="ECO:0000256" key="2">
    <source>
        <dbReference type="SAM" id="SignalP"/>
    </source>
</evidence>
<comment type="caution">
    <text evidence="3">The sequence shown here is derived from an EMBL/GenBank/DDBJ whole genome shotgun (WGS) entry which is preliminary data.</text>
</comment>
<sequence length="182" mass="18430">MFPLFTPALLLLASAVKVHGQTPSVVTFISISPTPTTEEVFTIQTSVPGMSSTPCYEVCVMEPCYPCGQTLSEGSMGIPPGETPIPSSLLSIITDPLLSTTPLLTTPLPTTPLPTTPAASSRPSASSSANGTVSVPAPSRPGNAPPEQSTGASPSLQAHGAPFKIALAVSGLSLMGASLVFL</sequence>
<dbReference type="Proteomes" id="UP000813461">
    <property type="component" value="Unassembled WGS sequence"/>
</dbReference>
<dbReference type="OrthoDB" id="3691291at2759"/>
<feature type="region of interest" description="Disordered" evidence="1">
    <location>
        <begin position="103"/>
        <end position="156"/>
    </location>
</feature>
<feature type="compositionally biased region" description="Low complexity" evidence="1">
    <location>
        <begin position="116"/>
        <end position="129"/>
    </location>
</feature>
<feature type="chain" id="PRO_5035458145" evidence="2">
    <location>
        <begin position="21"/>
        <end position="182"/>
    </location>
</feature>
<keyword evidence="4" id="KW-1185">Reference proteome</keyword>
<proteinExistence type="predicted"/>
<accession>A0A8K0RAC3</accession>
<name>A0A8K0RAC3_9PLEO</name>
<keyword evidence="2" id="KW-0732">Signal</keyword>
<dbReference type="AlphaFoldDB" id="A0A8K0RAC3"/>
<evidence type="ECO:0000256" key="1">
    <source>
        <dbReference type="SAM" id="MobiDB-lite"/>
    </source>
</evidence>
<evidence type="ECO:0000313" key="3">
    <source>
        <dbReference type="EMBL" id="KAH7089922.1"/>
    </source>
</evidence>
<organism evidence="3 4">
    <name type="scientific">Paraphoma chrysanthemicola</name>
    <dbReference type="NCBI Taxonomy" id="798071"/>
    <lineage>
        <taxon>Eukaryota</taxon>
        <taxon>Fungi</taxon>
        <taxon>Dikarya</taxon>
        <taxon>Ascomycota</taxon>
        <taxon>Pezizomycotina</taxon>
        <taxon>Dothideomycetes</taxon>
        <taxon>Pleosporomycetidae</taxon>
        <taxon>Pleosporales</taxon>
        <taxon>Pleosporineae</taxon>
        <taxon>Phaeosphaeriaceae</taxon>
        <taxon>Paraphoma</taxon>
    </lineage>
</organism>
<reference evidence="3" key="1">
    <citation type="journal article" date="2021" name="Nat. Commun.">
        <title>Genetic determinants of endophytism in the Arabidopsis root mycobiome.</title>
        <authorList>
            <person name="Mesny F."/>
            <person name="Miyauchi S."/>
            <person name="Thiergart T."/>
            <person name="Pickel B."/>
            <person name="Atanasova L."/>
            <person name="Karlsson M."/>
            <person name="Huettel B."/>
            <person name="Barry K.W."/>
            <person name="Haridas S."/>
            <person name="Chen C."/>
            <person name="Bauer D."/>
            <person name="Andreopoulos W."/>
            <person name="Pangilinan J."/>
            <person name="LaButti K."/>
            <person name="Riley R."/>
            <person name="Lipzen A."/>
            <person name="Clum A."/>
            <person name="Drula E."/>
            <person name="Henrissat B."/>
            <person name="Kohler A."/>
            <person name="Grigoriev I.V."/>
            <person name="Martin F.M."/>
            <person name="Hacquard S."/>
        </authorList>
    </citation>
    <scope>NUCLEOTIDE SEQUENCE</scope>
    <source>
        <strain evidence="3">MPI-SDFR-AT-0120</strain>
    </source>
</reference>
<feature type="signal peptide" evidence="2">
    <location>
        <begin position="1"/>
        <end position="20"/>
    </location>
</feature>
<evidence type="ECO:0000313" key="4">
    <source>
        <dbReference type="Proteomes" id="UP000813461"/>
    </source>
</evidence>
<dbReference type="EMBL" id="JAGMVJ010000006">
    <property type="protein sequence ID" value="KAH7089922.1"/>
    <property type="molecule type" value="Genomic_DNA"/>
</dbReference>
<gene>
    <name evidence="3" type="ORF">FB567DRAFT_314842</name>
</gene>